<evidence type="ECO:0000256" key="1">
    <source>
        <dbReference type="SAM" id="Phobius"/>
    </source>
</evidence>
<reference evidence="2 3" key="1">
    <citation type="submission" date="2024-04" db="EMBL/GenBank/DDBJ databases">
        <title>Isolation and characterization of novel acetogenic strains of the genera Terrisporobacter and Acetoanaerobium.</title>
        <authorList>
            <person name="Boeer T."/>
            <person name="Schueler M.A."/>
            <person name="Lueschen A."/>
            <person name="Eysell L."/>
            <person name="Droege J."/>
            <person name="Heinemann M."/>
            <person name="Engelhardt L."/>
            <person name="Basen M."/>
            <person name="Daniel R."/>
        </authorList>
    </citation>
    <scope>NUCLEOTIDE SEQUENCE [LARGE SCALE GENOMIC DNA]</scope>
    <source>
        <strain evidence="2 3">ELB</strain>
    </source>
</reference>
<evidence type="ECO:0000313" key="3">
    <source>
        <dbReference type="Proteomes" id="UP001477947"/>
    </source>
</evidence>
<keyword evidence="3" id="KW-1185">Reference proteome</keyword>
<evidence type="ECO:0000313" key="2">
    <source>
        <dbReference type="EMBL" id="XAM41420.1"/>
    </source>
</evidence>
<protein>
    <submittedName>
        <fullName evidence="2">Uncharacterized protein</fullName>
    </submittedName>
</protein>
<proteinExistence type="predicted"/>
<name>A0ABZ3FCF4_9FIRM</name>
<dbReference type="EMBL" id="CP154622">
    <property type="protein sequence ID" value="XAM41420.1"/>
    <property type="molecule type" value="Genomic_DNA"/>
</dbReference>
<organism evidence="2 3">
    <name type="scientific">Terrisporobacter petrolearius</name>
    <dbReference type="NCBI Taxonomy" id="1460447"/>
    <lineage>
        <taxon>Bacteria</taxon>
        <taxon>Bacillati</taxon>
        <taxon>Bacillota</taxon>
        <taxon>Clostridia</taxon>
        <taxon>Peptostreptococcales</taxon>
        <taxon>Peptostreptococcaceae</taxon>
        <taxon>Terrisporobacter</taxon>
    </lineage>
</organism>
<dbReference type="RefSeq" id="WP_343339339.1">
    <property type="nucleotide sequence ID" value="NZ_CP154622.1"/>
</dbReference>
<feature type="transmembrane region" description="Helical" evidence="1">
    <location>
        <begin position="33"/>
        <end position="54"/>
    </location>
</feature>
<dbReference type="Proteomes" id="UP001477947">
    <property type="component" value="Chromosome"/>
</dbReference>
<keyword evidence="1" id="KW-1133">Transmembrane helix</keyword>
<keyword evidence="1" id="KW-0812">Transmembrane</keyword>
<gene>
    <name evidence="2" type="ORF">TPELB_17330</name>
</gene>
<sequence length="99" mass="11552">MKKILYTLASLAGTIILVYLNKKFDKIFDAMLIITLVIFIFMFSMDGARLWVFMEFLIDMFLEMNCQAVGLVDTMIYTFDCLIGTIIMITYYVKQFPKS</sequence>
<feature type="transmembrane region" description="Helical" evidence="1">
    <location>
        <begin position="74"/>
        <end position="93"/>
    </location>
</feature>
<accession>A0ABZ3FCF4</accession>
<keyword evidence="1" id="KW-0472">Membrane</keyword>
<feature type="transmembrane region" description="Helical" evidence="1">
    <location>
        <begin position="6"/>
        <end position="21"/>
    </location>
</feature>